<feature type="region of interest" description="Disordered" evidence="1">
    <location>
        <begin position="67"/>
        <end position="114"/>
    </location>
</feature>
<feature type="transmembrane region" description="Helical" evidence="2">
    <location>
        <begin position="150"/>
        <end position="169"/>
    </location>
</feature>
<evidence type="ECO:0000256" key="2">
    <source>
        <dbReference type="SAM" id="Phobius"/>
    </source>
</evidence>
<keyword evidence="2" id="KW-0472">Membrane</keyword>
<name>A0ABQ7FZ62_DUNSA</name>
<feature type="compositionally biased region" description="Low complexity" evidence="1">
    <location>
        <begin position="67"/>
        <end position="79"/>
    </location>
</feature>
<evidence type="ECO:0000256" key="1">
    <source>
        <dbReference type="SAM" id="MobiDB-lite"/>
    </source>
</evidence>
<comment type="caution">
    <text evidence="3">The sequence shown here is derived from an EMBL/GenBank/DDBJ whole genome shotgun (WGS) entry which is preliminary data.</text>
</comment>
<evidence type="ECO:0000313" key="4">
    <source>
        <dbReference type="Proteomes" id="UP000815325"/>
    </source>
</evidence>
<protein>
    <submittedName>
        <fullName evidence="3">Uncharacterized protein</fullName>
    </submittedName>
</protein>
<keyword evidence="2" id="KW-0812">Transmembrane</keyword>
<organism evidence="3 4">
    <name type="scientific">Dunaliella salina</name>
    <name type="common">Green alga</name>
    <name type="synonym">Protococcus salinus</name>
    <dbReference type="NCBI Taxonomy" id="3046"/>
    <lineage>
        <taxon>Eukaryota</taxon>
        <taxon>Viridiplantae</taxon>
        <taxon>Chlorophyta</taxon>
        <taxon>core chlorophytes</taxon>
        <taxon>Chlorophyceae</taxon>
        <taxon>CS clade</taxon>
        <taxon>Chlamydomonadales</taxon>
        <taxon>Dunaliellaceae</taxon>
        <taxon>Dunaliella</taxon>
    </lineage>
</organism>
<dbReference type="EMBL" id="MU070460">
    <property type="protein sequence ID" value="KAF5827634.1"/>
    <property type="molecule type" value="Genomic_DNA"/>
</dbReference>
<sequence>MSCPTQVSAHCSSHALPHVVPLHHSRQPPSSAPTLFSRFTGRGCLAPFPLSSQATPQYSRSLSLPLRPRRLQPPSASASGGVNPSEPPAPTVVSSGQAAELPESQEEGEESDSHAGHAILHDFCMMIPYGMLALLASLVMFFAPAPLRTLALPLAGAGGTALGTSVLSLQRWRQGLQSAPLTLATAACSGGFAFYGWQQTRTALTLGLGGPVVPWLAAAITMLSCMLALFCVCNVLAGGNPPRKGSH</sequence>
<keyword evidence="4" id="KW-1185">Reference proteome</keyword>
<accession>A0ABQ7FZ62</accession>
<feature type="transmembrane region" description="Helical" evidence="2">
    <location>
        <begin position="212"/>
        <end position="237"/>
    </location>
</feature>
<dbReference type="Proteomes" id="UP000815325">
    <property type="component" value="Unassembled WGS sequence"/>
</dbReference>
<feature type="transmembrane region" description="Helical" evidence="2">
    <location>
        <begin position="181"/>
        <end position="197"/>
    </location>
</feature>
<gene>
    <name evidence="3" type="ORF">DUNSADRAFT_328</name>
</gene>
<evidence type="ECO:0000313" key="3">
    <source>
        <dbReference type="EMBL" id="KAF5827634.1"/>
    </source>
</evidence>
<proteinExistence type="predicted"/>
<feature type="transmembrane region" description="Helical" evidence="2">
    <location>
        <begin position="123"/>
        <end position="144"/>
    </location>
</feature>
<keyword evidence="2" id="KW-1133">Transmembrane helix</keyword>
<reference evidence="3" key="1">
    <citation type="submission" date="2017-08" db="EMBL/GenBank/DDBJ databases">
        <authorList>
            <person name="Polle J.E."/>
            <person name="Barry K."/>
            <person name="Cushman J."/>
            <person name="Schmutz J."/>
            <person name="Tran D."/>
            <person name="Hathwaick L.T."/>
            <person name="Yim W.C."/>
            <person name="Jenkins J."/>
            <person name="Mckie-Krisberg Z.M."/>
            <person name="Prochnik S."/>
            <person name="Lindquist E."/>
            <person name="Dockter R.B."/>
            <person name="Adam C."/>
            <person name="Molina H."/>
            <person name="Bunkerborg J."/>
            <person name="Jin E."/>
            <person name="Buchheim M."/>
            <person name="Magnuson J."/>
        </authorList>
    </citation>
    <scope>NUCLEOTIDE SEQUENCE</scope>
    <source>
        <strain evidence="3">CCAP 19/18</strain>
    </source>
</reference>